<dbReference type="InterPro" id="IPR020476">
    <property type="entry name" value="Nudix_hydrolase"/>
</dbReference>
<dbReference type="PROSITE" id="PS00893">
    <property type="entry name" value="NUDIX_BOX"/>
    <property type="match status" value="1"/>
</dbReference>
<evidence type="ECO:0000313" key="7">
    <source>
        <dbReference type="Proteomes" id="UP001500506"/>
    </source>
</evidence>
<keyword evidence="7" id="KW-1185">Reference proteome</keyword>
<dbReference type="PANTHER" id="PTHR43046:SF14">
    <property type="entry name" value="MUTT_NUDIX FAMILY PROTEIN"/>
    <property type="match status" value="1"/>
</dbReference>
<protein>
    <recommendedName>
        <fullName evidence="5">Nudix hydrolase domain-containing protein</fullName>
    </recommendedName>
</protein>
<evidence type="ECO:0000256" key="4">
    <source>
        <dbReference type="RuleBase" id="RU003476"/>
    </source>
</evidence>
<sequence length="284" mass="30726">MEFVLAASAVITDPDGRLLLVKRGREPQRGRWSVPGGHVEPGEALEAAAAREALEETGLHVEVGRELWTVRVPTGDGREYEVHDFAATVAGGVLGHGDDADDARWVSADELHSLRLTSHLVDHLRMAGIIPPLPYVDEHAVAVAADRETVWSALERVVERTGAPWFATLLGCEDVTASGPRPLERSSSVPGFHITAAERPSLLALAGRHRFSDYELSFRIDDLGAGRSRLRAETRAIFPGAGGAAYRMLLMGLGTHIVATRRLLARVARVARESGPRAHRAEGQ</sequence>
<evidence type="ECO:0000313" key="6">
    <source>
        <dbReference type="EMBL" id="GAA1770779.1"/>
    </source>
</evidence>
<dbReference type="EMBL" id="BAAANH010000009">
    <property type="protein sequence ID" value="GAA1770779.1"/>
    <property type="molecule type" value="Genomic_DNA"/>
</dbReference>
<dbReference type="RefSeq" id="WP_232499568.1">
    <property type="nucleotide sequence ID" value="NZ_BAAANH010000009.1"/>
</dbReference>
<dbReference type="PANTHER" id="PTHR43046">
    <property type="entry name" value="GDP-MANNOSE MANNOSYL HYDROLASE"/>
    <property type="match status" value="1"/>
</dbReference>
<evidence type="ECO:0000256" key="3">
    <source>
        <dbReference type="ARBA" id="ARBA00022801"/>
    </source>
</evidence>
<dbReference type="InterPro" id="IPR015797">
    <property type="entry name" value="NUDIX_hydrolase-like_dom_sf"/>
</dbReference>
<evidence type="ECO:0000256" key="2">
    <source>
        <dbReference type="ARBA" id="ARBA00005582"/>
    </source>
</evidence>
<comment type="similarity">
    <text evidence="2 4">Belongs to the Nudix hydrolase family.</text>
</comment>
<evidence type="ECO:0000256" key="1">
    <source>
        <dbReference type="ARBA" id="ARBA00001946"/>
    </source>
</evidence>
<dbReference type="InterPro" id="IPR000086">
    <property type="entry name" value="NUDIX_hydrolase_dom"/>
</dbReference>
<dbReference type="Gene3D" id="3.90.79.10">
    <property type="entry name" value="Nucleoside Triphosphate Pyrophosphohydrolase"/>
    <property type="match status" value="1"/>
</dbReference>
<gene>
    <name evidence="6" type="ORF">GCM10009747_35020</name>
</gene>
<keyword evidence="3 4" id="KW-0378">Hydrolase</keyword>
<comment type="cofactor">
    <cofactor evidence="1">
        <name>Mg(2+)</name>
        <dbReference type="ChEBI" id="CHEBI:18420"/>
    </cofactor>
</comment>
<dbReference type="Proteomes" id="UP001500506">
    <property type="component" value="Unassembled WGS sequence"/>
</dbReference>
<proteinExistence type="inferred from homology"/>
<dbReference type="SUPFAM" id="SSF55811">
    <property type="entry name" value="Nudix"/>
    <property type="match status" value="1"/>
</dbReference>
<reference evidence="7" key="1">
    <citation type="journal article" date="2019" name="Int. J. Syst. Evol. Microbiol.">
        <title>The Global Catalogue of Microorganisms (GCM) 10K type strain sequencing project: providing services to taxonomists for standard genome sequencing and annotation.</title>
        <authorList>
            <consortium name="The Broad Institute Genomics Platform"/>
            <consortium name="The Broad Institute Genome Sequencing Center for Infectious Disease"/>
            <person name="Wu L."/>
            <person name="Ma J."/>
        </authorList>
    </citation>
    <scope>NUCLEOTIDE SEQUENCE [LARGE SCALE GENOMIC DNA]</scope>
    <source>
        <strain evidence="7">JCM 14319</strain>
    </source>
</reference>
<dbReference type="PRINTS" id="PR00502">
    <property type="entry name" value="NUDIXFAMILY"/>
</dbReference>
<dbReference type="PROSITE" id="PS51462">
    <property type="entry name" value="NUDIX"/>
    <property type="match status" value="1"/>
</dbReference>
<feature type="domain" description="Nudix hydrolase" evidence="5">
    <location>
        <begin position="2"/>
        <end position="130"/>
    </location>
</feature>
<organism evidence="6 7">
    <name type="scientific">Agromyces humatus</name>
    <dbReference type="NCBI Taxonomy" id="279573"/>
    <lineage>
        <taxon>Bacteria</taxon>
        <taxon>Bacillati</taxon>
        <taxon>Actinomycetota</taxon>
        <taxon>Actinomycetes</taxon>
        <taxon>Micrococcales</taxon>
        <taxon>Microbacteriaceae</taxon>
        <taxon>Agromyces</taxon>
    </lineage>
</organism>
<comment type="caution">
    <text evidence="6">The sequence shown here is derived from an EMBL/GenBank/DDBJ whole genome shotgun (WGS) entry which is preliminary data.</text>
</comment>
<dbReference type="Pfam" id="PF00293">
    <property type="entry name" value="NUDIX"/>
    <property type="match status" value="1"/>
</dbReference>
<dbReference type="InterPro" id="IPR020084">
    <property type="entry name" value="NUDIX_hydrolase_CS"/>
</dbReference>
<evidence type="ECO:0000259" key="5">
    <source>
        <dbReference type="PROSITE" id="PS51462"/>
    </source>
</evidence>
<accession>A0ABP4X5M1</accession>
<name>A0ABP4X5M1_9MICO</name>